<proteinExistence type="predicted"/>
<dbReference type="Pfam" id="PF00405">
    <property type="entry name" value="Transferrin"/>
    <property type="match status" value="2"/>
</dbReference>
<dbReference type="Gene3D" id="3.40.190.10">
    <property type="entry name" value="Periplasmic binding protein-like II"/>
    <property type="match status" value="3"/>
</dbReference>
<dbReference type="GO" id="GO:0005769">
    <property type="term" value="C:early endosome"/>
    <property type="evidence" value="ECO:0007669"/>
    <property type="project" value="TreeGrafter"/>
</dbReference>
<feature type="domain" description="Transferrin-like" evidence="2">
    <location>
        <begin position="12"/>
        <end position="372"/>
    </location>
</feature>
<dbReference type="CDD" id="cd13529">
    <property type="entry name" value="PBP2_transferrin"/>
    <property type="match status" value="1"/>
</dbReference>
<evidence type="ECO:0000313" key="4">
    <source>
        <dbReference type="Proteomes" id="UP000653454"/>
    </source>
</evidence>
<evidence type="ECO:0000256" key="1">
    <source>
        <dbReference type="SAM" id="SignalP"/>
    </source>
</evidence>
<evidence type="ECO:0000259" key="2">
    <source>
        <dbReference type="PROSITE" id="PS51408"/>
    </source>
</evidence>
<dbReference type="PRINTS" id="PR00422">
    <property type="entry name" value="TRANSFERRIN"/>
</dbReference>
<dbReference type="PANTHER" id="PTHR11485">
    <property type="entry name" value="TRANSFERRIN"/>
    <property type="match status" value="1"/>
</dbReference>
<gene>
    <name evidence="3" type="ORF">PLXY2_LOCUS14922</name>
</gene>
<keyword evidence="4" id="KW-1185">Reference proteome</keyword>
<accession>A0A8S4GCX1</accession>
<dbReference type="EMBL" id="CAJHNJ030000153">
    <property type="protein sequence ID" value="CAG9136682.1"/>
    <property type="molecule type" value="Genomic_DNA"/>
</dbReference>
<dbReference type="GO" id="GO:0006826">
    <property type="term" value="P:iron ion transport"/>
    <property type="evidence" value="ECO:0007669"/>
    <property type="project" value="TreeGrafter"/>
</dbReference>
<dbReference type="SMART" id="SM00094">
    <property type="entry name" value="TR_FER"/>
    <property type="match status" value="1"/>
</dbReference>
<sequence length="767" mass="83619">MGLGFALTFMFVCSLVAGQDLYKVCIPDTKPTVCRSVDKDGKVLCTSVASRVDCALKLARGEADIGVFSEEELLLLGQQQPNDHRIVATIKDLNRQDPYAFEGVAVVPSVFTGGLEGLRNGNYCHPGLDETELRWSPRVLRTLEQKVVRTDRCPDVDTNGKTAAEIEIAQLSQFFSAACRPGPWSPSSTIDDNLKRDNAKLCSLCGSDPASSTCAGYTYDMGVQLSGVNNNNRHIQSLECLTRNAGTATVAFVAWQHVREYFTTRRPELMTSYSVLCEDGTTKTLTNEALLAPASPCSMVKQPYGAIVANSARAAAVSKELQAWWPNGASPGGNSWQAILFDELVGGPAARAVFDADMPTPANYTSVRGVGDYDATTSCMPARRWCSTSDHEYTKCLWTRRAAYTLGLEPVITCQQRHNVFQCLEDIKDSKADFISVDSNYGYIARQHYSLSPVKLLQNSRNMPNSMTRITALVKETSAQSDVTRFENLRGKKACFPEFGGIAYVTFVRTAHERGIISASECDYAKSVGEFFEGACAPGAIDAAHAINKDSGFDATTLCSVCKPQPSSVMVVNQTTCAWDYTNQYFGTNGTLACLADPATHVAFLETQNISADLRALNLQESQFRVLCRNNTLAAYTGINVDDNCLLALLVDEEVLARRNDPQFNSLTTLLELLDKFFGYNAAVSNQLINLEIFSPFDGVNDLLFKDSAIGLTEPSATTTHEPAKNYFELFQHLESCTGGAPGLATKKGVWSILTLVMATIVAGIMM</sequence>
<evidence type="ECO:0000313" key="3">
    <source>
        <dbReference type="EMBL" id="CAG9136682.1"/>
    </source>
</evidence>
<dbReference type="InterPro" id="IPR001156">
    <property type="entry name" value="Transferrin-like_dom"/>
</dbReference>
<feature type="signal peptide" evidence="1">
    <location>
        <begin position="1"/>
        <end position="18"/>
    </location>
</feature>
<comment type="caution">
    <text evidence="3">The sequence shown here is derived from an EMBL/GenBank/DDBJ whole genome shotgun (WGS) entry which is preliminary data.</text>
</comment>
<dbReference type="GO" id="GO:0055037">
    <property type="term" value="C:recycling endosome"/>
    <property type="evidence" value="ECO:0007669"/>
    <property type="project" value="TreeGrafter"/>
</dbReference>
<dbReference type="GO" id="GO:0005615">
    <property type="term" value="C:extracellular space"/>
    <property type="evidence" value="ECO:0007669"/>
    <property type="project" value="TreeGrafter"/>
</dbReference>
<dbReference type="PROSITE" id="PS51408">
    <property type="entry name" value="TRANSFERRIN_LIKE_4"/>
    <property type="match status" value="2"/>
</dbReference>
<name>A0A8S4GCX1_PLUXY</name>
<organism evidence="3 4">
    <name type="scientific">Plutella xylostella</name>
    <name type="common">Diamondback moth</name>
    <name type="synonym">Plutella maculipennis</name>
    <dbReference type="NCBI Taxonomy" id="51655"/>
    <lineage>
        <taxon>Eukaryota</taxon>
        <taxon>Metazoa</taxon>
        <taxon>Ecdysozoa</taxon>
        <taxon>Arthropoda</taxon>
        <taxon>Hexapoda</taxon>
        <taxon>Insecta</taxon>
        <taxon>Pterygota</taxon>
        <taxon>Neoptera</taxon>
        <taxon>Endopterygota</taxon>
        <taxon>Lepidoptera</taxon>
        <taxon>Glossata</taxon>
        <taxon>Ditrysia</taxon>
        <taxon>Yponomeutoidea</taxon>
        <taxon>Plutellidae</taxon>
        <taxon>Plutella</taxon>
    </lineage>
</organism>
<dbReference type="SUPFAM" id="SSF53850">
    <property type="entry name" value="Periplasmic binding protein-like II"/>
    <property type="match status" value="2"/>
</dbReference>
<keyword evidence="1" id="KW-0732">Signal</keyword>
<reference evidence="3" key="1">
    <citation type="submission" date="2020-11" db="EMBL/GenBank/DDBJ databases">
        <authorList>
            <person name="Whiteford S."/>
        </authorList>
    </citation>
    <scope>NUCLEOTIDE SEQUENCE</scope>
</reference>
<protein>
    <submittedName>
        <fullName evidence="3">(diamondback moth) hypothetical protein</fullName>
    </submittedName>
</protein>
<feature type="domain" description="Transferrin-like" evidence="2">
    <location>
        <begin position="383"/>
        <end position="732"/>
    </location>
</feature>
<feature type="chain" id="PRO_5035900455" evidence="1">
    <location>
        <begin position="19"/>
        <end position="767"/>
    </location>
</feature>
<dbReference type="GO" id="GO:0005886">
    <property type="term" value="C:plasma membrane"/>
    <property type="evidence" value="ECO:0007669"/>
    <property type="project" value="TreeGrafter"/>
</dbReference>
<dbReference type="AlphaFoldDB" id="A0A8S4GCX1"/>
<dbReference type="PANTHER" id="PTHR11485:SF57">
    <property type="entry name" value="TRANSFERRIN"/>
    <property type="match status" value="1"/>
</dbReference>
<dbReference type="Proteomes" id="UP000653454">
    <property type="component" value="Unassembled WGS sequence"/>
</dbReference>